<keyword evidence="8" id="KW-0156">Chromatin regulator</keyword>
<feature type="compositionally biased region" description="Basic and acidic residues" evidence="13">
    <location>
        <begin position="2698"/>
        <end position="2707"/>
    </location>
</feature>
<feature type="compositionally biased region" description="Polar residues" evidence="13">
    <location>
        <begin position="102"/>
        <end position="123"/>
    </location>
</feature>
<dbReference type="SMART" id="SM00384">
    <property type="entry name" value="AT_hook"/>
    <property type="match status" value="4"/>
</dbReference>
<evidence type="ECO:0000256" key="11">
    <source>
        <dbReference type="ARBA" id="ARBA00023163"/>
    </source>
</evidence>
<dbReference type="Pfam" id="PF07529">
    <property type="entry name" value="HSA"/>
    <property type="match status" value="1"/>
</dbReference>
<protein>
    <submittedName>
        <fullName evidence="17">Helicase SRCAP isoform X2</fullName>
    </submittedName>
</protein>
<keyword evidence="9" id="KW-0805">Transcription regulation</keyword>
<feature type="compositionally biased region" description="Low complexity" evidence="13">
    <location>
        <begin position="2996"/>
        <end position="3006"/>
    </location>
</feature>
<dbReference type="PANTHER" id="PTHR45685:SF1">
    <property type="entry name" value="HELICASE SRCAP"/>
    <property type="match status" value="1"/>
</dbReference>
<evidence type="ECO:0000256" key="10">
    <source>
        <dbReference type="ARBA" id="ARBA00023125"/>
    </source>
</evidence>
<evidence type="ECO:0000256" key="5">
    <source>
        <dbReference type="ARBA" id="ARBA00022801"/>
    </source>
</evidence>
<keyword evidence="11" id="KW-0804">Transcription</keyword>
<feature type="compositionally biased region" description="Basic and acidic residues" evidence="13">
    <location>
        <begin position="2271"/>
        <end position="2281"/>
    </location>
</feature>
<dbReference type="InterPro" id="IPR001650">
    <property type="entry name" value="Helicase_C-like"/>
</dbReference>
<organism evidence="17 18">
    <name type="scientific">Podarcis lilfordi</name>
    <name type="common">Lilford's wall lizard</name>
    <dbReference type="NCBI Taxonomy" id="74358"/>
    <lineage>
        <taxon>Eukaryota</taxon>
        <taxon>Metazoa</taxon>
        <taxon>Chordata</taxon>
        <taxon>Craniata</taxon>
        <taxon>Vertebrata</taxon>
        <taxon>Euteleostomi</taxon>
        <taxon>Lepidosauria</taxon>
        <taxon>Squamata</taxon>
        <taxon>Bifurcata</taxon>
        <taxon>Unidentata</taxon>
        <taxon>Episquamata</taxon>
        <taxon>Laterata</taxon>
        <taxon>Lacertibaenia</taxon>
        <taxon>Lacertidae</taxon>
        <taxon>Podarcis</taxon>
    </lineage>
</organism>
<feature type="compositionally biased region" description="Polar residues" evidence="13">
    <location>
        <begin position="2593"/>
        <end position="2615"/>
    </location>
</feature>
<dbReference type="SMART" id="SM00573">
    <property type="entry name" value="HSA"/>
    <property type="match status" value="1"/>
</dbReference>
<dbReference type="GO" id="GO:0003677">
    <property type="term" value="F:DNA binding"/>
    <property type="evidence" value="ECO:0007669"/>
    <property type="project" value="UniProtKB-KW"/>
</dbReference>
<dbReference type="GO" id="GO:0006338">
    <property type="term" value="P:chromatin remodeling"/>
    <property type="evidence" value="ECO:0007669"/>
    <property type="project" value="TreeGrafter"/>
</dbReference>
<dbReference type="InterPro" id="IPR038718">
    <property type="entry name" value="SNF2-like_sf"/>
</dbReference>
<feature type="compositionally biased region" description="Polar residues" evidence="13">
    <location>
        <begin position="2769"/>
        <end position="2779"/>
    </location>
</feature>
<dbReference type="GO" id="GO:0010468">
    <property type="term" value="P:regulation of gene expression"/>
    <property type="evidence" value="ECO:0007669"/>
    <property type="project" value="UniProtKB-ARBA"/>
</dbReference>
<comment type="subcellular location">
    <subcellularLocation>
        <location evidence="1">Nucleus</location>
    </subcellularLocation>
</comment>
<evidence type="ECO:0000313" key="17">
    <source>
        <dbReference type="EMBL" id="CAI5790994.1"/>
    </source>
</evidence>
<feature type="region of interest" description="Disordered" evidence="13">
    <location>
        <begin position="2802"/>
        <end position="3478"/>
    </location>
</feature>
<feature type="region of interest" description="Disordered" evidence="13">
    <location>
        <begin position="349"/>
        <end position="647"/>
    </location>
</feature>
<evidence type="ECO:0000256" key="8">
    <source>
        <dbReference type="ARBA" id="ARBA00022853"/>
    </source>
</evidence>
<name>A0AA35L8G8_9SAUR</name>
<dbReference type="PROSITE" id="PS51192">
    <property type="entry name" value="HELICASE_ATP_BIND_1"/>
    <property type="match status" value="1"/>
</dbReference>
<dbReference type="FunFam" id="3.40.50.10810:FF:000005">
    <property type="entry name" value="Photoperiod-independent early flowering 1"/>
    <property type="match status" value="1"/>
</dbReference>
<dbReference type="GO" id="GO:0010557">
    <property type="term" value="P:positive regulation of macromolecule biosynthetic process"/>
    <property type="evidence" value="ECO:0007669"/>
    <property type="project" value="UniProtKB-ARBA"/>
</dbReference>
<feature type="compositionally biased region" description="Low complexity" evidence="13">
    <location>
        <begin position="3452"/>
        <end position="3470"/>
    </location>
</feature>
<feature type="compositionally biased region" description="Polar residues" evidence="13">
    <location>
        <begin position="3346"/>
        <end position="3359"/>
    </location>
</feature>
<dbReference type="PROSITE" id="PS51194">
    <property type="entry name" value="HELICASE_CTER"/>
    <property type="match status" value="1"/>
</dbReference>
<dbReference type="Pfam" id="PF00271">
    <property type="entry name" value="Helicase_C"/>
    <property type="match status" value="1"/>
</dbReference>
<evidence type="ECO:0000256" key="9">
    <source>
        <dbReference type="ARBA" id="ARBA00023015"/>
    </source>
</evidence>
<feature type="compositionally biased region" description="Polar residues" evidence="13">
    <location>
        <begin position="53"/>
        <end position="66"/>
    </location>
</feature>
<dbReference type="GO" id="GO:0016887">
    <property type="term" value="F:ATP hydrolysis activity"/>
    <property type="evidence" value="ECO:0007669"/>
    <property type="project" value="TreeGrafter"/>
</dbReference>
<feature type="compositionally biased region" description="Basic and acidic residues" evidence="13">
    <location>
        <begin position="407"/>
        <end position="419"/>
    </location>
</feature>
<evidence type="ECO:0000256" key="4">
    <source>
        <dbReference type="ARBA" id="ARBA00022741"/>
    </source>
</evidence>
<dbReference type="EMBL" id="OX395138">
    <property type="protein sequence ID" value="CAI5790994.1"/>
    <property type="molecule type" value="Genomic_DNA"/>
</dbReference>
<dbReference type="Gene3D" id="3.40.50.300">
    <property type="entry name" value="P-loop containing nucleotide triphosphate hydrolases"/>
    <property type="match status" value="1"/>
</dbReference>
<dbReference type="GO" id="GO:0042393">
    <property type="term" value="F:histone binding"/>
    <property type="evidence" value="ECO:0007669"/>
    <property type="project" value="TreeGrafter"/>
</dbReference>
<feature type="region of interest" description="Disordered" evidence="13">
    <location>
        <begin position="20"/>
        <end position="182"/>
    </location>
</feature>
<feature type="compositionally biased region" description="Basic and acidic residues" evidence="13">
    <location>
        <begin position="2387"/>
        <end position="2408"/>
    </location>
</feature>
<feature type="compositionally biased region" description="Polar residues" evidence="13">
    <location>
        <begin position="2735"/>
        <end position="2745"/>
    </location>
</feature>
<dbReference type="GO" id="GO:0000812">
    <property type="term" value="C:Swr1 complex"/>
    <property type="evidence" value="ECO:0007669"/>
    <property type="project" value="TreeGrafter"/>
</dbReference>
<evidence type="ECO:0000259" key="16">
    <source>
        <dbReference type="PROSITE" id="PS51204"/>
    </source>
</evidence>
<dbReference type="SUPFAM" id="SSF52540">
    <property type="entry name" value="P-loop containing nucleoside triphosphate hydrolases"/>
    <property type="match status" value="3"/>
</dbReference>
<evidence type="ECO:0000256" key="6">
    <source>
        <dbReference type="ARBA" id="ARBA00022806"/>
    </source>
</evidence>
<accession>A0AA35L8G8</accession>
<feature type="compositionally biased region" description="Basic and acidic residues" evidence="13">
    <location>
        <begin position="3218"/>
        <end position="3229"/>
    </location>
</feature>
<dbReference type="FunFam" id="3.40.50.300:FF:000529">
    <property type="entry name" value="helicase SRCAP isoform X1"/>
    <property type="match status" value="1"/>
</dbReference>
<feature type="region of interest" description="Disordered" evidence="13">
    <location>
        <begin position="1195"/>
        <end position="1216"/>
    </location>
</feature>
<evidence type="ECO:0000256" key="13">
    <source>
        <dbReference type="SAM" id="MobiDB-lite"/>
    </source>
</evidence>
<dbReference type="CDD" id="cd18003">
    <property type="entry name" value="DEXQc_SRCAP"/>
    <property type="match status" value="1"/>
</dbReference>
<gene>
    <name evidence="17" type="ORF">PODLI_1B037250</name>
</gene>
<feature type="compositionally biased region" description="Basic and acidic residues" evidence="13">
    <location>
        <begin position="2154"/>
        <end position="2181"/>
    </location>
</feature>
<feature type="compositionally biased region" description="Low complexity" evidence="13">
    <location>
        <begin position="3296"/>
        <end position="3307"/>
    </location>
</feature>
<sequence>MRVTCRILTLLKQRCSIPQESETLEVQPDKQEEFAAHADNSETGSPERRLGCQGTQELDGSSQWLADQNEAGSEHALEQEASTTTANEAVGTRGKEQERTKMQSSPPQQQHALQPQTASDRMTGSNPVSPASSGSPASTGSISPPHLTHDSSLDSHPGFDVPKTQNRALVSPGMYTSPDPASMWDKTHAEIAEQAKHEAEIENRIAEMKKEGFWSMKRLSKVPEPVRPKVHWDYLCEEMQWLSADFAQERRWKRGVARKVVRMVIRHHEEQKQKEERAKREEQAKLRRIASSIAKEVKQFWSNVEKVVQFKQQSRLEEKRKKALDLQLDFIVGQTEKYSDLLTQSLNETFPVPSKTGGSHAGSTASSPPHPSHLTEDEDGDFQPHDESDDEETIEVEEQQEGNDSETQQREIELLKQESELPLEELLQSLPPQILENSFSVPPCASSSENDEEEEGDSEEEEEQDEKQTSKKLKEKPKPVTQRNKKPWKPDEEDEEFTANEEEAEDEEETIDAEEKLEGDVDHSQELDELAKEGELPMDELLQKYAGAYTSDFEMEESDTSSEASEPSTSEYEEESEEEDSSSQSDSTEEVESEQDESEEEDAMEGGEEEASVSQEEDFGVEYLLKQDEDRGGEGDNDSTPAPGPKKEITDIAAAAESLQPKGYTLDTTQVKTPIPYLLRGTLREYQHIGLDWLVTMYEKKLNGILADEMGLGKTIQTISLLAHLACEKGSWGPHLIIVPTSVILNWEMEIKRWCPSFKILTYYGAQKERKLKRQGWTKPNAFHICITSYKLVLQDHQAFRRKNWKYLILDEAQNIKNFKSQRWQSLLNFNSQRRLLLTGTPLQNSLMELWSLMHFLMPHVFQSHREFKEWFSNPLTGMIEGSQEYNENLVKRLHKVLRPFLLRRVKVDVEKQMPKKYEHVIKCRLSKRQRYLYDDFMAQATTKETLATGHFMSVINILMQLRKVCNHPNLFDPRPIHSPFITEGICFNTASLILHALDNDPFKHADLGIFDLINLEGRVSRYETDTFLPKWKVTRKLIEEIAESPDPPPRPKPVKMKVNRMLQPVPKPENRTVVLVNSPRPTTPLQKPIAPVLPETLMPALAPIQHPGPLLPGPVQPPTLPVAVSLPMPIPLPSSPVTMSIPVPPSIRPQTQTLVPTLSQNNTAAALLQGQASTPQVLPVAMTAAQLVPNAPRPLLQASPIPPTTTASSSLKPGALPAPVGQQQPINTLAITSLGQQQPINTQPISPLGVPPMGQPPLPISTLGVSSVGQPPPPINTLGVSPIGQQLPPTNTLSPAATAQQSTSTMGTGAIGGMMKPVNIHSAVPALPGYNFATAGALQQRLLLSPDMQARLPSGEVVSIGQLASLATRPLQSAPGSKPLTFQIQGNKLTLTGTQVRQVTMPQPARQLPRNVVHLVSAGGQHHIISQPAQVALIQAMSQQTGQAPVGVQAVPGHQPPTILPVPATSTAAPAVASTATISLPIAATQVPSSAVNSSGVVKIVVRQAPRDGLLTPSPGPQQPSLRPATATTAATLPGLPAALMAQRAPLPMTPVPPVRLPAQPLVPVRAPTPAPLQGLVRPMLRMVQAPSPSLEQQLVAAATPPIAAPFAVTPAATVTVAANTSPAMTSQTASSAVPKEEPEMLTLRSTTPTPPPPPSVLAPRPRRQPPPPPRSPFYLESLEEKRKKQKEERLDRLFRLNEQHCNLVPIYGTEVLHFCTLFPPAPPHWREEEEEEEPAAAPAQEVEPKGYRGASYVHCYAAQVQKDPHRLEAHWQRADTLTQAILKPQQRIEELTDIIERFIFVMPPVEAPAITMHTSHPPPSLLLQQAVFKETLRQELSPCASGLHRIVCNMRTQFPDLRLIQYDCGKLQTLDVLLRQLKAGAHRVLIFTQMTRMLDVLEQFLNYHGHIYLRLDGSTRVEQRQALMERFNADKRIFCFILSTRSGGVGVNLTGADTVVFYDSDWNPTMDAQAQDRCHRIGQTRDVHIYRLISERTVEENILKKANQKRMLGDMAIEGGNFTTAYFKQQTIRELFDMPLDEPAKKEGEASAVAQEDEEDPMATKQTQILEQALCKAEDPEDIRAATQAKAEQVAELAEFNENIPLDTEDRPSREEEEEMSKAEQEIASLVEQLTPIERYAMNFLEASLEDISREELKQAEEQVEAARKDIDQAKDEVVFKLPEDEDESYLVEEGTSKKSKKSKGSSRTASERTGTRMSERLRSTRLLLRDGESGDGESPQARLPSLRHSHMVTDEEDDSLPQVAQHTRGAAVRRELVQEEKPAQAALHSRRTLARREEPWTKAPVTGERVPKTAPHRTEASASGDRVLRNNPHRTETLSAAEKLLPVTPQKADSGAAGDRMLKGTSPRTETQPAGDKLPRSGPQRIDTGLEKEVRPGLQKPEKPCELDKLPSSPPRLEVPINEAQLLQPPPRALDGEVASLKTVLKEQEEKESAQLSPPAPEPHVSKNVPNVEVPVFQAQDVLVAEEKLLSTPSPPSTEKAVLEVPATKEKAPSAVSLLAAVELPNEKQPEAACEVDLPWREQKESLPRSEEEADMNTSCSTAVQESLNSVFEARRPELVQGAAPSDGPDRTASKTFTSRSSEATPLESTVSASSRLDSETPKIEVPLLPSLDHSMPAAGSLVQLEAPPCVKEPNGLEQVPRAEDLPCPTSSLLDEPESEFAPGETVLPTPEVSSSENKSPKESHKQDQGVVGKKLHGEEHQNKEAEIQATCLPAVSSQASPSDTAVCSGAPSADESLSLIKTPRRRTSADVQIRQSCQDQDGPAAKVLRKLPGRLVTVVEEKELIRRRRNRVRKLDTANSTVVSPSNSSAQSMSEPEPSSPSGKELPLLRDLPARRRIELESRAAAKERDGGLRGETHASPSAEPMKRKRGRPPKNKSSEQQSPGLLQPLPEPVQETTSQSQTAEKNVPETQPQSKTSEKKVPETQPQSKTSEKKVPETQPQSKTSEKKVPETQPQSKTSEKKVPKTQLKSKMLNKKVPQTTSPKTKSPKGKTESSENNSPVEKRRRGRPPKIREAPTVSPKPSHSEVLPASSANPLVTELLPNVQEQRDKSPRPTPVAEAIPKIHESLDLHPNPNTTSISKVSPKARNRMPVHPKPTSVSKPAPKARELLAAPPKPVSKFSAGACEPLPTPPRAVSAAEASPEIQALPSLPRPPRPSPQAALSSTTSESPPKRKRGRPPKNPPSPRVEAAPPPTSPSDHEICTEKKETLAPPVRKRRRRRRKDELGPSLPGVSQSSSEGEDSRPLTRLALLKREEKPESCGEGLAQPVPKQALPEGASSAESSAWEQPSGDTPARSTRLRPGSLVPPLERETQRRKRRCFLKGSRVSNSSQSPAPQATSEQEGGESESSLRSSSESSSNKCSQQPKRQCYESGGGRGRGRGRGWRTGSLADRILRSAAKPSDGTQPASSPIPTRKTGPASVPTSVGGGSGVLSPSCAPSPAAPVTSSLSNRGRKPKT</sequence>
<feature type="compositionally biased region" description="Low complexity" evidence="13">
    <location>
        <begin position="424"/>
        <end position="436"/>
    </location>
</feature>
<feature type="compositionally biased region" description="Polar residues" evidence="13">
    <location>
        <begin position="2915"/>
        <end position="2936"/>
    </location>
</feature>
<feature type="region of interest" description="Disordered" evidence="13">
    <location>
        <begin position="1623"/>
        <end position="1684"/>
    </location>
</feature>
<comment type="similarity">
    <text evidence="2">Belongs to the SNF2/RAD54 helicase family. SWR1 subfamily.</text>
</comment>
<feature type="compositionally biased region" description="Acidic residues" evidence="13">
    <location>
        <begin position="571"/>
        <end position="620"/>
    </location>
</feature>
<keyword evidence="4" id="KW-0547">Nucleotide-binding</keyword>
<feature type="region of interest" description="Disordered" evidence="13">
    <location>
        <begin position="2101"/>
        <end position="2122"/>
    </location>
</feature>
<dbReference type="InterPro" id="IPR000330">
    <property type="entry name" value="SNF2_N"/>
</dbReference>
<evidence type="ECO:0000256" key="12">
    <source>
        <dbReference type="ARBA" id="ARBA00023242"/>
    </source>
</evidence>
<dbReference type="InterPro" id="IPR017956">
    <property type="entry name" value="AT_hook_DNA-bd_motif"/>
</dbReference>
<feature type="compositionally biased region" description="Basic and acidic residues" evidence="13">
    <location>
        <begin position="2208"/>
        <end position="2231"/>
    </location>
</feature>
<dbReference type="Pfam" id="PF00176">
    <property type="entry name" value="SNF2-rel_dom"/>
    <property type="match status" value="1"/>
</dbReference>
<feature type="compositionally biased region" description="Low complexity" evidence="13">
    <location>
        <begin position="2828"/>
        <end position="2851"/>
    </location>
</feature>
<feature type="region of interest" description="Disordered" evidence="13">
    <location>
        <begin position="2444"/>
        <end position="2468"/>
    </location>
</feature>
<dbReference type="GO" id="GO:0140096">
    <property type="term" value="F:catalytic activity, acting on a protein"/>
    <property type="evidence" value="ECO:0007669"/>
    <property type="project" value="UniProtKB-ARBA"/>
</dbReference>
<evidence type="ECO:0000256" key="7">
    <source>
        <dbReference type="ARBA" id="ARBA00022840"/>
    </source>
</evidence>
<dbReference type="PROSITE" id="PS51204">
    <property type="entry name" value="HSA"/>
    <property type="match status" value="1"/>
</dbReference>
<dbReference type="InterPro" id="IPR049730">
    <property type="entry name" value="SNF2/RAD54-like_C"/>
</dbReference>
<feature type="compositionally biased region" description="Basic and acidic residues" evidence="13">
    <location>
        <begin position="2537"/>
        <end position="2550"/>
    </location>
</feature>
<dbReference type="InterPro" id="IPR027417">
    <property type="entry name" value="P-loop_NTPase"/>
</dbReference>
<feature type="region of interest" description="Disordered" evidence="13">
    <location>
        <begin position="2649"/>
        <end position="2785"/>
    </location>
</feature>
<feature type="compositionally biased region" description="Acidic residues" evidence="13">
    <location>
        <begin position="376"/>
        <end position="404"/>
    </location>
</feature>
<keyword evidence="5" id="KW-0378">Hydrolase</keyword>
<keyword evidence="12" id="KW-0539">Nucleus</keyword>
<dbReference type="InterPro" id="IPR050520">
    <property type="entry name" value="INO80/SWR1_helicase"/>
</dbReference>
<feature type="compositionally biased region" description="Acidic residues" evidence="13">
    <location>
        <begin position="449"/>
        <end position="465"/>
    </location>
</feature>
<dbReference type="CDD" id="cd18793">
    <property type="entry name" value="SF2_C_SNF"/>
    <property type="match status" value="1"/>
</dbReference>
<feature type="region of interest" description="Disordered" evidence="13">
    <location>
        <begin position="2527"/>
        <end position="2634"/>
    </location>
</feature>
<evidence type="ECO:0000256" key="2">
    <source>
        <dbReference type="ARBA" id="ARBA00009220"/>
    </source>
</evidence>
<feature type="compositionally biased region" description="Low complexity" evidence="13">
    <location>
        <begin position="3367"/>
        <end position="3379"/>
    </location>
</feature>
<dbReference type="SMART" id="SM00490">
    <property type="entry name" value="HELICc"/>
    <property type="match status" value="1"/>
</dbReference>
<feature type="compositionally biased region" description="Polar residues" evidence="13">
    <location>
        <begin position="2555"/>
        <end position="2569"/>
    </location>
</feature>
<feature type="compositionally biased region" description="Polar residues" evidence="13">
    <location>
        <begin position="2817"/>
        <end position="2827"/>
    </location>
</feature>
<feature type="compositionally biased region" description="Basic and acidic residues" evidence="13">
    <location>
        <begin position="2715"/>
        <end position="2726"/>
    </location>
</feature>
<feature type="compositionally biased region" description="Low complexity" evidence="13">
    <location>
        <begin position="561"/>
        <end position="570"/>
    </location>
</feature>
<feature type="domain" description="Helicase ATP-binding" evidence="14">
    <location>
        <begin position="695"/>
        <end position="860"/>
    </location>
</feature>
<dbReference type="Gene3D" id="3.40.50.10810">
    <property type="entry name" value="Tandem AAA-ATPase domain"/>
    <property type="match status" value="1"/>
</dbReference>
<feature type="domain" description="Helicase C-terminal" evidence="15">
    <location>
        <begin position="1871"/>
        <end position="2021"/>
    </location>
</feature>
<feature type="domain" description="HSA" evidence="16">
    <location>
        <begin position="219"/>
        <end position="291"/>
    </location>
</feature>
<evidence type="ECO:0000256" key="3">
    <source>
        <dbReference type="ARBA" id="ARBA00022553"/>
    </source>
</evidence>
<feature type="compositionally biased region" description="Basic and acidic residues" evidence="13">
    <location>
        <begin position="625"/>
        <end position="634"/>
    </location>
</feature>
<dbReference type="GO" id="GO:0005524">
    <property type="term" value="F:ATP binding"/>
    <property type="evidence" value="ECO:0007669"/>
    <property type="project" value="UniProtKB-KW"/>
</dbReference>
<evidence type="ECO:0000259" key="15">
    <source>
        <dbReference type="PROSITE" id="PS51194"/>
    </source>
</evidence>
<feature type="compositionally biased region" description="Polar residues" evidence="13">
    <location>
        <begin position="3423"/>
        <end position="3432"/>
    </location>
</feature>
<feature type="compositionally biased region" description="Pro residues" evidence="13">
    <location>
        <begin position="3200"/>
        <end position="3216"/>
    </location>
</feature>
<feature type="compositionally biased region" description="Basic and acidic residues" evidence="13">
    <location>
        <begin position="2852"/>
        <end position="2877"/>
    </location>
</feature>
<dbReference type="SMART" id="SM00487">
    <property type="entry name" value="DEXDc"/>
    <property type="match status" value="1"/>
</dbReference>
<dbReference type="PANTHER" id="PTHR45685">
    <property type="entry name" value="HELICASE SRCAP-RELATED"/>
    <property type="match status" value="1"/>
</dbReference>
<feature type="compositionally biased region" description="Low complexity" evidence="13">
    <location>
        <begin position="124"/>
        <end position="145"/>
    </location>
</feature>
<dbReference type="InterPro" id="IPR014001">
    <property type="entry name" value="Helicase_ATP-bd"/>
</dbReference>
<evidence type="ECO:0000256" key="1">
    <source>
        <dbReference type="ARBA" id="ARBA00004123"/>
    </source>
</evidence>
<dbReference type="InterPro" id="IPR014012">
    <property type="entry name" value="HSA_dom"/>
</dbReference>
<keyword evidence="3" id="KW-0597">Phosphoprotein</keyword>
<dbReference type="Proteomes" id="UP001178461">
    <property type="component" value="Chromosome 13"/>
</dbReference>
<dbReference type="GO" id="GO:0004386">
    <property type="term" value="F:helicase activity"/>
    <property type="evidence" value="ECO:0007669"/>
    <property type="project" value="UniProtKB-KW"/>
</dbReference>
<feature type="compositionally biased region" description="Basic and acidic residues" evidence="13">
    <location>
        <begin position="27"/>
        <end position="50"/>
    </location>
</feature>
<feature type="compositionally biased region" description="Basic and acidic residues" evidence="13">
    <location>
        <begin position="2106"/>
        <end position="2122"/>
    </location>
</feature>
<feature type="compositionally biased region" description="Low complexity" evidence="13">
    <location>
        <begin position="3179"/>
        <end position="3190"/>
    </location>
</feature>
<keyword evidence="6 17" id="KW-0347">Helicase</keyword>
<proteinExistence type="inferred from homology"/>
<feature type="compositionally biased region" description="Basic and acidic residues" evidence="13">
    <location>
        <begin position="513"/>
        <end position="535"/>
    </location>
</feature>
<feature type="compositionally biased region" description="Acidic residues" evidence="13">
    <location>
        <begin position="491"/>
        <end position="512"/>
    </location>
</feature>
<evidence type="ECO:0000313" key="18">
    <source>
        <dbReference type="Proteomes" id="UP001178461"/>
    </source>
</evidence>
<keyword evidence="10" id="KW-0238">DNA-binding</keyword>
<feature type="compositionally biased region" description="Low complexity" evidence="13">
    <location>
        <begin position="356"/>
        <end position="367"/>
    </location>
</feature>
<evidence type="ECO:0000259" key="14">
    <source>
        <dbReference type="PROSITE" id="PS51192"/>
    </source>
</evidence>
<keyword evidence="18" id="KW-1185">Reference proteome</keyword>
<keyword evidence="7" id="KW-0067">ATP-binding</keyword>
<feature type="region of interest" description="Disordered" evidence="13">
    <location>
        <begin position="2154"/>
        <end position="2416"/>
    </location>
</feature>
<feature type="region of interest" description="Disordered" evidence="13">
    <location>
        <begin position="2488"/>
        <end position="2508"/>
    </location>
</feature>
<reference evidence="17" key="1">
    <citation type="submission" date="2022-12" db="EMBL/GenBank/DDBJ databases">
        <authorList>
            <person name="Alioto T."/>
            <person name="Alioto T."/>
            <person name="Gomez Garrido J."/>
        </authorList>
    </citation>
    <scope>NUCLEOTIDE SEQUENCE</scope>
</reference>